<reference evidence="1 2" key="1">
    <citation type="submission" date="2013-05" db="EMBL/GenBank/DDBJ databases">
        <title>Genome assembly of Chondromyces apiculatus DSM 436.</title>
        <authorList>
            <person name="Sharma G."/>
            <person name="Khatri I."/>
            <person name="Kaur C."/>
            <person name="Mayilraj S."/>
            <person name="Subramanian S."/>
        </authorList>
    </citation>
    <scope>NUCLEOTIDE SEQUENCE [LARGE SCALE GENOMIC DNA]</scope>
    <source>
        <strain evidence="1 2">DSM 436</strain>
    </source>
</reference>
<dbReference type="Proteomes" id="UP000019678">
    <property type="component" value="Unassembled WGS sequence"/>
</dbReference>
<gene>
    <name evidence="1" type="ORF">CAP_6909</name>
</gene>
<dbReference type="GO" id="GO:0009055">
    <property type="term" value="F:electron transfer activity"/>
    <property type="evidence" value="ECO:0007669"/>
    <property type="project" value="InterPro"/>
</dbReference>
<dbReference type="SUPFAM" id="SSF46626">
    <property type="entry name" value="Cytochrome c"/>
    <property type="match status" value="1"/>
</dbReference>
<name>A0A017TG36_9BACT</name>
<dbReference type="GO" id="GO:0020037">
    <property type="term" value="F:heme binding"/>
    <property type="evidence" value="ECO:0007669"/>
    <property type="project" value="InterPro"/>
</dbReference>
<keyword evidence="2" id="KW-1185">Reference proteome</keyword>
<dbReference type="eggNOG" id="COG2010">
    <property type="taxonomic scope" value="Bacteria"/>
</dbReference>
<protein>
    <submittedName>
        <fullName evidence="1">Uncharacterized protein</fullName>
    </submittedName>
</protein>
<dbReference type="AlphaFoldDB" id="A0A017TG36"/>
<dbReference type="EMBL" id="ASRX01000006">
    <property type="protein sequence ID" value="EYF07887.1"/>
    <property type="molecule type" value="Genomic_DNA"/>
</dbReference>
<accession>A0A017TG36</accession>
<organism evidence="1 2">
    <name type="scientific">Chondromyces apiculatus DSM 436</name>
    <dbReference type="NCBI Taxonomy" id="1192034"/>
    <lineage>
        <taxon>Bacteria</taxon>
        <taxon>Pseudomonadati</taxon>
        <taxon>Myxococcota</taxon>
        <taxon>Polyangia</taxon>
        <taxon>Polyangiales</taxon>
        <taxon>Polyangiaceae</taxon>
        <taxon>Chondromyces</taxon>
    </lineage>
</organism>
<dbReference type="InterPro" id="IPR036909">
    <property type="entry name" value="Cyt_c-like_dom_sf"/>
</dbReference>
<dbReference type="Gene3D" id="1.10.760.10">
    <property type="entry name" value="Cytochrome c-like domain"/>
    <property type="match status" value="1"/>
</dbReference>
<sequence length="55" mass="6255">MVRAPDLTDPAWQDRVTDSYIAETIRKGRNQMPAFDLPDQVVSGLVQRVRASRAR</sequence>
<evidence type="ECO:0000313" key="1">
    <source>
        <dbReference type="EMBL" id="EYF07887.1"/>
    </source>
</evidence>
<comment type="caution">
    <text evidence="1">The sequence shown here is derived from an EMBL/GenBank/DDBJ whole genome shotgun (WGS) entry which is preliminary data.</text>
</comment>
<evidence type="ECO:0000313" key="2">
    <source>
        <dbReference type="Proteomes" id="UP000019678"/>
    </source>
</evidence>
<proteinExistence type="predicted"/>